<evidence type="ECO:0000256" key="3">
    <source>
        <dbReference type="PROSITE-ProRule" id="PRU00221"/>
    </source>
</evidence>
<dbReference type="FunFam" id="2.130.10.10:FF:000329">
    <property type="entry name" value="WD repeat-containing protein 44"/>
    <property type="match status" value="1"/>
</dbReference>
<dbReference type="PROSITE" id="PS50082">
    <property type="entry name" value="WD_REPEATS_2"/>
    <property type="match status" value="4"/>
</dbReference>
<keyword evidence="1 3" id="KW-0853">WD repeat</keyword>
<dbReference type="InterPro" id="IPR036322">
    <property type="entry name" value="WD40_repeat_dom_sf"/>
</dbReference>
<dbReference type="EMBL" id="CAKOAT010741820">
    <property type="protein sequence ID" value="CAH8387272.1"/>
    <property type="molecule type" value="Genomic_DNA"/>
</dbReference>
<feature type="repeat" description="WD" evidence="3">
    <location>
        <begin position="388"/>
        <end position="429"/>
    </location>
</feature>
<dbReference type="SMART" id="SM00320">
    <property type="entry name" value="WD40"/>
    <property type="match status" value="6"/>
</dbReference>
<dbReference type="InterPro" id="IPR020472">
    <property type="entry name" value="WD40_PAC1"/>
</dbReference>
<proteinExistence type="predicted"/>
<feature type="repeat" description="WD" evidence="3">
    <location>
        <begin position="531"/>
        <end position="573"/>
    </location>
</feature>
<dbReference type="InterPro" id="IPR001680">
    <property type="entry name" value="WD40_rpt"/>
</dbReference>
<evidence type="ECO:0000313" key="6">
    <source>
        <dbReference type="Proteomes" id="UP001642260"/>
    </source>
</evidence>
<evidence type="ECO:0000256" key="2">
    <source>
        <dbReference type="ARBA" id="ARBA00022737"/>
    </source>
</evidence>
<feature type="compositionally biased region" description="Basic and acidic residues" evidence="4">
    <location>
        <begin position="349"/>
        <end position="364"/>
    </location>
</feature>
<evidence type="ECO:0000313" key="5">
    <source>
        <dbReference type="EMBL" id="CAH8387272.1"/>
    </source>
</evidence>
<organism evidence="5 6">
    <name type="scientific">Eruca vesicaria subsp. sativa</name>
    <name type="common">Garden rocket</name>
    <name type="synonym">Eruca sativa</name>
    <dbReference type="NCBI Taxonomy" id="29727"/>
    <lineage>
        <taxon>Eukaryota</taxon>
        <taxon>Viridiplantae</taxon>
        <taxon>Streptophyta</taxon>
        <taxon>Embryophyta</taxon>
        <taxon>Tracheophyta</taxon>
        <taxon>Spermatophyta</taxon>
        <taxon>Magnoliopsida</taxon>
        <taxon>eudicotyledons</taxon>
        <taxon>Gunneridae</taxon>
        <taxon>Pentapetalae</taxon>
        <taxon>rosids</taxon>
        <taxon>malvids</taxon>
        <taxon>Brassicales</taxon>
        <taxon>Brassicaceae</taxon>
        <taxon>Brassiceae</taxon>
        <taxon>Eruca</taxon>
    </lineage>
</organism>
<dbReference type="InterPro" id="IPR015943">
    <property type="entry name" value="WD40/YVTN_repeat-like_dom_sf"/>
</dbReference>
<dbReference type="PANTHER" id="PTHR14221:SF66">
    <property type="entry name" value="TRANSDUCIN_WD40 REPEAT-LIKE SUPERFAMILY PROTEIN"/>
    <property type="match status" value="1"/>
</dbReference>
<feature type="region of interest" description="Disordered" evidence="4">
    <location>
        <begin position="335"/>
        <end position="364"/>
    </location>
</feature>
<evidence type="ECO:0000256" key="1">
    <source>
        <dbReference type="ARBA" id="ARBA00022574"/>
    </source>
</evidence>
<dbReference type="InterPro" id="IPR019775">
    <property type="entry name" value="WD40_repeat_CS"/>
</dbReference>
<dbReference type="SUPFAM" id="SSF50978">
    <property type="entry name" value="WD40 repeat-like"/>
    <property type="match status" value="1"/>
</dbReference>
<accession>A0ABC8LTY1</accession>
<dbReference type="Gene3D" id="2.130.10.10">
    <property type="entry name" value="YVTN repeat-like/Quinoprotein amine dehydrogenase"/>
    <property type="match status" value="2"/>
</dbReference>
<dbReference type="PRINTS" id="PR00320">
    <property type="entry name" value="GPROTEINBRPT"/>
</dbReference>
<feature type="repeat" description="WD" evidence="3">
    <location>
        <begin position="491"/>
        <end position="531"/>
    </location>
</feature>
<dbReference type="PROSITE" id="PS50294">
    <property type="entry name" value="WD_REPEATS_REGION"/>
    <property type="match status" value="3"/>
</dbReference>
<evidence type="ECO:0008006" key="7">
    <source>
        <dbReference type="Google" id="ProtNLM"/>
    </source>
</evidence>
<dbReference type="PROSITE" id="PS00678">
    <property type="entry name" value="WD_REPEATS_1"/>
    <property type="match status" value="2"/>
</dbReference>
<feature type="region of interest" description="Disordered" evidence="4">
    <location>
        <begin position="733"/>
        <end position="834"/>
    </location>
</feature>
<sequence length="893" mass="100266">MENGINKMGRRRTMTMDWAGLGDFEDEDDRFFETHDRLSSALTFDLTNSSSDEEEEDFDECRMSFSSAVSSMTSASRKFRTPPMMSPDYDIWMTAPGSISERRRRLLHGMGLASNKDMVNAVTIRRVVSNAAETKKNGEVEGKDETEDHDHALFARSRSESDIERFLVEKRRKEEVLGKVSKHRLTRTYSTMGVTRTRICHSHQTPIRQSPAVGGLTSVMSSKAGLGAFFLIKNLDTGKEFIVNEYDEDGMWNRLSDLQTGKQLTLEEFEKCVGYSPVVKELMRRENVNRINYEPFVDLRKFNSYLSKSVRLSKRRGAALLKNIKGVAHSMSLRVGDKDVNDGSSTSDSPRKVKDKDNKHGKANEWVKVRPTGKSYKELSALHMCQEIQAHEGSIWTIKFSPDAHYLASGGHDQVIHVWEVQECELMSMNEGSLTPIHPSLCDSAGNEIGSVEKKKKGKGSSGRKNSNQIPDYVHVPETVFSFSEKPVCSLKGHLADILDLSWSKSQLLLSSSMDKTVRLWDLETRTCLKLFAHNDYVTCIQFNPVDENYFISGSLDAKIRIWSIQNRQVVDWSDLHEMVTAACYTPDGQGAFIGSNKGICRAYDTEDCKLNQTNQIDLQAHKKKQSKNKITSFQFSPVNPSEVLVTSADSRIRILDGSEVIHKFKGFRNTSSQISASYSQNGKYIICASEDSQVYMWKRDSNRCSETGRRSSNTTQSHEHFECKNVSAAVPWHGHVRGEPPPVQMHSKRHSKRISTSSQPSSAVSSPTREEIYATAVQNRNKKPGLPPIPKRITPQQQPEEEVGGEVGISESFGSSMNGSEQQSSRFGESPSINTSSRLSSWSWFDSGGHGPQTIQPTAWGMVIVTATVSGEIRSYQNFGLPRRVGRQTTLF</sequence>
<comment type="caution">
    <text evidence="5">The sequence shown here is derived from an EMBL/GenBank/DDBJ whole genome shotgun (WGS) entry which is preliminary data.</text>
</comment>
<feature type="compositionally biased region" description="Polar residues" evidence="4">
    <location>
        <begin position="818"/>
        <end position="828"/>
    </location>
</feature>
<reference evidence="5 6" key="1">
    <citation type="submission" date="2022-03" db="EMBL/GenBank/DDBJ databases">
        <authorList>
            <person name="Macdonald S."/>
            <person name="Ahmed S."/>
            <person name="Newling K."/>
        </authorList>
    </citation>
    <scope>NUCLEOTIDE SEQUENCE [LARGE SCALE GENOMIC DNA]</scope>
</reference>
<keyword evidence="2" id="KW-0677">Repeat</keyword>
<dbReference type="PANTHER" id="PTHR14221">
    <property type="entry name" value="WD REPEAT DOMAIN 44"/>
    <property type="match status" value="1"/>
</dbReference>
<dbReference type="Proteomes" id="UP001642260">
    <property type="component" value="Unassembled WGS sequence"/>
</dbReference>
<gene>
    <name evidence="5" type="ORF">ERUC_LOCUS39755</name>
</gene>
<protein>
    <recommendedName>
        <fullName evidence="7">WD repeat-containing protein 44</fullName>
    </recommendedName>
</protein>
<feature type="repeat" description="WD" evidence="3">
    <location>
        <begin position="676"/>
        <end position="708"/>
    </location>
</feature>
<dbReference type="Pfam" id="PF00400">
    <property type="entry name" value="WD40"/>
    <property type="match status" value="4"/>
</dbReference>
<evidence type="ECO:0000256" key="4">
    <source>
        <dbReference type="SAM" id="MobiDB-lite"/>
    </source>
</evidence>
<dbReference type="InterPro" id="IPR040324">
    <property type="entry name" value="WDR44/Dgr2"/>
</dbReference>
<feature type="compositionally biased region" description="Low complexity" evidence="4">
    <location>
        <begin position="756"/>
        <end position="767"/>
    </location>
</feature>
<dbReference type="AlphaFoldDB" id="A0ABC8LTY1"/>
<keyword evidence="6" id="KW-1185">Reference proteome</keyword>
<name>A0ABC8LTY1_ERUVS</name>